<feature type="domain" description="L27" evidence="16">
    <location>
        <begin position="86"/>
        <end position="136"/>
    </location>
</feature>
<organism evidence="17 18">
    <name type="scientific">Mus spicilegus</name>
    <name type="common">Mound-building mouse</name>
    <dbReference type="NCBI Taxonomy" id="10103"/>
    <lineage>
        <taxon>Eukaryota</taxon>
        <taxon>Metazoa</taxon>
        <taxon>Chordata</taxon>
        <taxon>Craniata</taxon>
        <taxon>Vertebrata</taxon>
        <taxon>Euteleostomi</taxon>
        <taxon>Mammalia</taxon>
        <taxon>Eutheria</taxon>
        <taxon>Euarchontoglires</taxon>
        <taxon>Glires</taxon>
        <taxon>Rodentia</taxon>
        <taxon>Myomorpha</taxon>
        <taxon>Muroidea</taxon>
        <taxon>Muridae</taxon>
        <taxon>Murinae</taxon>
        <taxon>Mus</taxon>
        <taxon>Mus</taxon>
    </lineage>
</organism>
<dbReference type="SUPFAM" id="SSF101288">
    <property type="entry name" value="L27 domain"/>
    <property type="match status" value="1"/>
</dbReference>
<evidence type="ECO:0000256" key="6">
    <source>
        <dbReference type="ARBA" id="ARBA00023054"/>
    </source>
</evidence>
<dbReference type="InterPro" id="IPR014775">
    <property type="entry name" value="L27_C"/>
</dbReference>
<dbReference type="PROSITE" id="PS50106">
    <property type="entry name" value="PDZ"/>
    <property type="match status" value="1"/>
</dbReference>
<sequence length="591" mass="66821">MRQSDRRAELTNEDRALPTPPNPENGLSGILRLLLQELSLFYSRDVNGLCLLYDLLHSPWLQALLKVYDCLQRFKEKKLVPATTHAQILACEVLELLPKASSSPEIQELRQVLQAPHCKALLSAHDTVAQKDFEPLLPPLPDNIPDSEEAMRIVCLVKNQQPLGATIKRHEITGDILVARVIHGGLVERSGLLYAGDKLVEVNGVSVEGLDPEQVIHILAMSCGTIMFKVIPVSAPPVSSQKMDPDIPCMDAGLPFLKGDILQIVDQNDALWWQARKISDLAICAGLIPSNHLLKRKQREFWWSQPYQPHTCLKSTRAKDEFVGDGQKFFIAGFRRSMRLCRRKSHFSQLHASLCCSCSCYSALGAPYEEVVRYQRQPADKHRLIVLVGPSGVGVNELRRQLIGCNPSCFQSAVPHTTRSPKSYEMDGREYHYVSRETFESLMYGHKMLEYGEYKGHLYGTSVNAVHAVLDEGKICVMDLEPQDIQLARTRDLKPYVIFIKPPNTSSMRHSRKNAKITTDYYVDMKFKDEDLQEMEELAQKMESQFGQFFDHVIVNDNLQDACGQLLSAIQKAQEELQWVPEAWVSPDTES</sequence>
<evidence type="ECO:0000256" key="11">
    <source>
        <dbReference type="SAM" id="Coils"/>
    </source>
</evidence>
<dbReference type="FunFam" id="3.30.63.10:FF:000002">
    <property type="entry name" value="Guanylate kinase 1"/>
    <property type="match status" value="1"/>
</dbReference>
<evidence type="ECO:0000259" key="14">
    <source>
        <dbReference type="PROSITE" id="PS50052"/>
    </source>
</evidence>
<feature type="domain" description="PDZ" evidence="15">
    <location>
        <begin position="153"/>
        <end position="234"/>
    </location>
</feature>
<evidence type="ECO:0000313" key="18">
    <source>
        <dbReference type="Proteomes" id="UP000694415"/>
    </source>
</evidence>
<dbReference type="InterPro" id="IPR036892">
    <property type="entry name" value="L27_dom_sf"/>
</dbReference>
<dbReference type="InterPro" id="IPR008145">
    <property type="entry name" value="GK/Ca_channel_bsu"/>
</dbReference>
<keyword evidence="5" id="KW-0677">Repeat</keyword>
<dbReference type="SUPFAM" id="SSF50156">
    <property type="entry name" value="PDZ domain-like"/>
    <property type="match status" value="1"/>
</dbReference>
<dbReference type="PROSITE" id="PS00856">
    <property type="entry name" value="GUANYLATE_KINASE_1"/>
    <property type="match status" value="1"/>
</dbReference>
<dbReference type="GeneTree" id="ENSGT00940000156444"/>
<dbReference type="SUPFAM" id="SSF50044">
    <property type="entry name" value="SH3-domain"/>
    <property type="match status" value="1"/>
</dbReference>
<dbReference type="InterPro" id="IPR008144">
    <property type="entry name" value="Guanylate_kin-like_dom"/>
</dbReference>
<dbReference type="CDD" id="cd00071">
    <property type="entry name" value="GMPK"/>
    <property type="match status" value="1"/>
</dbReference>
<dbReference type="Pfam" id="PF00595">
    <property type="entry name" value="PDZ"/>
    <property type="match status" value="1"/>
</dbReference>
<dbReference type="Gene3D" id="1.10.287.650">
    <property type="entry name" value="L27 domain"/>
    <property type="match status" value="1"/>
</dbReference>
<dbReference type="PROSITE" id="PS50002">
    <property type="entry name" value="SH3"/>
    <property type="match status" value="1"/>
</dbReference>
<evidence type="ECO:0000256" key="7">
    <source>
        <dbReference type="ARBA" id="ARBA00055236"/>
    </source>
</evidence>
<dbReference type="Pfam" id="PF00625">
    <property type="entry name" value="Guanylate_kin"/>
    <property type="match status" value="1"/>
</dbReference>
<evidence type="ECO:0000256" key="1">
    <source>
        <dbReference type="ARBA" id="ARBA00004496"/>
    </source>
</evidence>
<dbReference type="InterPro" id="IPR004172">
    <property type="entry name" value="L27_dom"/>
</dbReference>
<protein>
    <recommendedName>
        <fullName evidence="8">MAGUK p55 subfamily member 4</fullName>
    </recommendedName>
    <alternativeName>
        <fullName evidence="9">Discs large homolog 6</fullName>
    </alternativeName>
</protein>
<dbReference type="PROSITE" id="PS51022">
    <property type="entry name" value="L27"/>
    <property type="match status" value="2"/>
</dbReference>
<dbReference type="GO" id="GO:0005737">
    <property type="term" value="C:cytoplasm"/>
    <property type="evidence" value="ECO:0007669"/>
    <property type="project" value="UniProtKB-SubCell"/>
</dbReference>
<dbReference type="SUPFAM" id="SSF52540">
    <property type="entry name" value="P-loop containing nucleoside triphosphate hydrolases"/>
    <property type="match status" value="1"/>
</dbReference>
<dbReference type="SMART" id="SM00228">
    <property type="entry name" value="PDZ"/>
    <property type="match status" value="1"/>
</dbReference>
<dbReference type="InterPro" id="IPR036034">
    <property type="entry name" value="PDZ_sf"/>
</dbReference>
<feature type="domain" description="Guanylate kinase-like" evidence="14">
    <location>
        <begin position="382"/>
        <end position="571"/>
    </location>
</feature>
<evidence type="ECO:0000256" key="10">
    <source>
        <dbReference type="PROSITE-ProRule" id="PRU00192"/>
    </source>
</evidence>
<evidence type="ECO:0000313" key="17">
    <source>
        <dbReference type="Ensembl" id="ENSMSIP00000010758.1"/>
    </source>
</evidence>
<feature type="compositionally biased region" description="Basic and acidic residues" evidence="12">
    <location>
        <begin position="1"/>
        <end position="16"/>
    </location>
</feature>
<dbReference type="FunFam" id="2.30.42.10:FF:000088">
    <property type="entry name" value="MAGUK p55 subfamily member 5"/>
    <property type="match status" value="1"/>
</dbReference>
<dbReference type="Gene3D" id="2.30.30.40">
    <property type="entry name" value="SH3 Domains"/>
    <property type="match status" value="1"/>
</dbReference>
<reference evidence="17" key="2">
    <citation type="submission" date="2025-09" db="UniProtKB">
        <authorList>
            <consortium name="Ensembl"/>
        </authorList>
    </citation>
    <scope>IDENTIFICATION</scope>
</reference>
<evidence type="ECO:0000256" key="8">
    <source>
        <dbReference type="ARBA" id="ARBA00068738"/>
    </source>
</evidence>
<dbReference type="GO" id="GO:0005912">
    <property type="term" value="C:adherens junction"/>
    <property type="evidence" value="ECO:0007669"/>
    <property type="project" value="UniProtKB-ARBA"/>
</dbReference>
<reference evidence="17" key="1">
    <citation type="submission" date="2025-08" db="UniProtKB">
        <authorList>
            <consortium name="Ensembl"/>
        </authorList>
    </citation>
    <scope>IDENTIFICATION</scope>
</reference>
<evidence type="ECO:0000256" key="12">
    <source>
        <dbReference type="SAM" id="MobiDB-lite"/>
    </source>
</evidence>
<dbReference type="SMART" id="SM00072">
    <property type="entry name" value="GuKc"/>
    <property type="match status" value="1"/>
</dbReference>
<dbReference type="GO" id="GO:0008104">
    <property type="term" value="P:intracellular protein localization"/>
    <property type="evidence" value="ECO:0007669"/>
    <property type="project" value="UniProtKB-ARBA"/>
</dbReference>
<dbReference type="InterPro" id="IPR036028">
    <property type="entry name" value="SH3-like_dom_sf"/>
</dbReference>
<evidence type="ECO:0000259" key="16">
    <source>
        <dbReference type="PROSITE" id="PS51022"/>
    </source>
</evidence>
<evidence type="ECO:0000256" key="4">
    <source>
        <dbReference type="ARBA" id="ARBA00022490"/>
    </source>
</evidence>
<keyword evidence="6 11" id="KW-0175">Coiled coil</keyword>
<dbReference type="InterPro" id="IPR001478">
    <property type="entry name" value="PDZ"/>
</dbReference>
<feature type="domain" description="L27" evidence="16">
    <location>
        <begin position="23"/>
        <end position="79"/>
    </location>
</feature>
<evidence type="ECO:0000259" key="15">
    <source>
        <dbReference type="PROSITE" id="PS50106"/>
    </source>
</evidence>
<comment type="function">
    <text evidence="7">May play a role in retinal photoreceptors development.</text>
</comment>
<evidence type="ECO:0000256" key="2">
    <source>
        <dbReference type="ARBA" id="ARBA00007014"/>
    </source>
</evidence>
<evidence type="ECO:0000259" key="13">
    <source>
        <dbReference type="PROSITE" id="PS50002"/>
    </source>
</evidence>
<dbReference type="InterPro" id="IPR027417">
    <property type="entry name" value="P-loop_NTPase"/>
</dbReference>
<name>A0A8C6GT64_MUSSI</name>
<evidence type="ECO:0000256" key="5">
    <source>
        <dbReference type="ARBA" id="ARBA00022737"/>
    </source>
</evidence>
<keyword evidence="3 10" id="KW-0728">SH3 domain</keyword>
<dbReference type="InterPro" id="IPR001452">
    <property type="entry name" value="SH3_domain"/>
</dbReference>
<feature type="coiled-coil region" evidence="11">
    <location>
        <begin position="525"/>
        <end position="576"/>
    </location>
</feature>
<dbReference type="SMART" id="SM00569">
    <property type="entry name" value="L27"/>
    <property type="match status" value="2"/>
</dbReference>
<dbReference type="AlphaFoldDB" id="A0A8C6GT64"/>
<keyword evidence="4" id="KW-0963">Cytoplasm</keyword>
<proteinExistence type="inferred from homology"/>
<feature type="region of interest" description="Disordered" evidence="12">
    <location>
        <begin position="1"/>
        <end position="23"/>
    </location>
</feature>
<dbReference type="PANTHER" id="PTHR23122">
    <property type="entry name" value="MEMBRANE-ASSOCIATED GUANYLATE KINASE MAGUK"/>
    <property type="match status" value="1"/>
</dbReference>
<evidence type="ECO:0000256" key="3">
    <source>
        <dbReference type="ARBA" id="ARBA00022443"/>
    </source>
</evidence>
<dbReference type="InterPro" id="IPR050716">
    <property type="entry name" value="MAGUK"/>
</dbReference>
<dbReference type="Gene3D" id="2.30.42.10">
    <property type="match status" value="1"/>
</dbReference>
<evidence type="ECO:0000256" key="9">
    <source>
        <dbReference type="ARBA" id="ARBA00080908"/>
    </source>
</evidence>
<keyword evidence="18" id="KW-1185">Reference proteome</keyword>
<dbReference type="InterPro" id="IPR020590">
    <property type="entry name" value="Guanylate_kinase_CS"/>
</dbReference>
<dbReference type="Pfam" id="PF02828">
    <property type="entry name" value="L27"/>
    <property type="match status" value="1"/>
</dbReference>
<dbReference type="FunFam" id="3.40.50.300:FF:001229">
    <property type="entry name" value="MAGUK p55 subfamily member 4"/>
    <property type="match status" value="1"/>
</dbReference>
<dbReference type="PROSITE" id="PS50052">
    <property type="entry name" value="GUANYLATE_KINASE_2"/>
    <property type="match status" value="1"/>
</dbReference>
<dbReference type="Gene3D" id="3.40.50.300">
    <property type="entry name" value="P-loop containing nucleotide triphosphate hydrolases"/>
    <property type="match status" value="1"/>
</dbReference>
<dbReference type="Proteomes" id="UP000694415">
    <property type="component" value="Unplaced"/>
</dbReference>
<comment type="subcellular location">
    <subcellularLocation>
        <location evidence="1">Cytoplasm</location>
    </subcellularLocation>
</comment>
<comment type="similarity">
    <text evidence="2">Belongs to the MAGUK family.</text>
</comment>
<dbReference type="GO" id="GO:0005886">
    <property type="term" value="C:plasma membrane"/>
    <property type="evidence" value="ECO:0007669"/>
    <property type="project" value="UniProtKB-ARBA"/>
</dbReference>
<feature type="domain" description="SH3" evidence="13">
    <location>
        <begin position="230"/>
        <end position="298"/>
    </location>
</feature>
<dbReference type="Ensembl" id="ENSMSIT00000013639.1">
    <property type="protein sequence ID" value="ENSMSIP00000010758.1"/>
    <property type="gene ID" value="ENSMSIG00000008670.1"/>
</dbReference>
<accession>A0A8C6GT64</accession>
<dbReference type="CDD" id="cd06799">
    <property type="entry name" value="PDZ_MPP3-MPP4-MPP7-like"/>
    <property type="match status" value="1"/>
</dbReference>